<dbReference type="InterPro" id="IPR000120">
    <property type="entry name" value="Amidase"/>
</dbReference>
<evidence type="ECO:0000313" key="2">
    <source>
        <dbReference type="EMBL" id="KNE24792.1"/>
    </source>
</evidence>
<dbReference type="AlphaFoldDB" id="A0AAW3HZT3"/>
<reference evidence="2 3" key="1">
    <citation type="submission" date="2015-07" db="EMBL/GenBank/DDBJ databases">
        <title>Draft genome of Achromobacter spanius.</title>
        <authorList>
            <person name="Wang X."/>
        </authorList>
    </citation>
    <scope>NUCLEOTIDE SEQUENCE [LARGE SCALE GENOMIC DNA]</scope>
    <source>
        <strain evidence="2 3">CGMCC9173</strain>
    </source>
</reference>
<feature type="domain" description="Amidase" evidence="1">
    <location>
        <begin position="35"/>
        <end position="456"/>
    </location>
</feature>
<dbReference type="Proteomes" id="UP000037511">
    <property type="component" value="Unassembled WGS sequence"/>
</dbReference>
<organism evidence="2 3">
    <name type="scientific">Achromobacter spanius</name>
    <dbReference type="NCBI Taxonomy" id="217203"/>
    <lineage>
        <taxon>Bacteria</taxon>
        <taxon>Pseudomonadati</taxon>
        <taxon>Pseudomonadota</taxon>
        <taxon>Betaproteobacteria</taxon>
        <taxon>Burkholderiales</taxon>
        <taxon>Alcaligenaceae</taxon>
        <taxon>Achromobacter</taxon>
    </lineage>
</organism>
<dbReference type="EMBL" id="LGVG01000044">
    <property type="protein sequence ID" value="KNE24792.1"/>
    <property type="molecule type" value="Genomic_DNA"/>
</dbReference>
<evidence type="ECO:0000313" key="3">
    <source>
        <dbReference type="Proteomes" id="UP000037511"/>
    </source>
</evidence>
<dbReference type="Pfam" id="PF01425">
    <property type="entry name" value="Amidase"/>
    <property type="match status" value="1"/>
</dbReference>
<dbReference type="InterPro" id="IPR023631">
    <property type="entry name" value="Amidase_dom"/>
</dbReference>
<dbReference type="GO" id="GO:0003824">
    <property type="term" value="F:catalytic activity"/>
    <property type="evidence" value="ECO:0007669"/>
    <property type="project" value="InterPro"/>
</dbReference>
<comment type="caution">
    <text evidence="2">The sequence shown here is derived from an EMBL/GenBank/DDBJ whole genome shotgun (WGS) entry which is preliminary data.</text>
</comment>
<dbReference type="SUPFAM" id="SSF75304">
    <property type="entry name" value="Amidase signature (AS) enzymes"/>
    <property type="match status" value="1"/>
</dbReference>
<dbReference type="RefSeq" id="WP_050449477.1">
    <property type="nucleotide sequence ID" value="NZ_LGVG01000044.1"/>
</dbReference>
<proteinExistence type="predicted"/>
<dbReference type="PANTHER" id="PTHR11895:SF176">
    <property type="entry name" value="AMIDASE AMID-RELATED"/>
    <property type="match status" value="1"/>
</dbReference>
<gene>
    <name evidence="2" type="ORF">AFM18_24425</name>
</gene>
<name>A0AAW3HZT3_9BURK</name>
<accession>A0AAW3HZT3</accession>
<dbReference type="PANTHER" id="PTHR11895">
    <property type="entry name" value="TRANSAMIDASE"/>
    <property type="match status" value="1"/>
</dbReference>
<evidence type="ECO:0000259" key="1">
    <source>
        <dbReference type="Pfam" id="PF01425"/>
    </source>
</evidence>
<dbReference type="Gene3D" id="3.90.1300.10">
    <property type="entry name" value="Amidase signature (AS) domain"/>
    <property type="match status" value="1"/>
</dbReference>
<sequence>MNETITTHLADADLLDQDLTYVASLIQTRDVSPVELTYRQLQRIEARDGALHSYACLTPDLALQAARDAEAEIRAGRYRSPLHGIPIALKDLCRQKNVPAAAGMTIHRHAPATHDATVVRRLRDAGAVLLGQLQMTEGAYSDHHPSITPPRNPWNADYWTGISSSGSAVATAAGLCFAATASDTGGSIRWPCAATGLTGIKPTWGRVSRHGTIELAASLDHIGVIARSAQDAAVMLETMAGADPLDPTALQAPVPRYTQHATSSLHGLRIGIDSDWNGSHVDAQTQRMLASAAQTFQDLGATLVPVQFPIADAEQAVLDWAPICAVEAAVAHADTYPSRRAEYGPVLAAVLDAGHALSGLDYQRLLLRRMALRGKVDALFVGIDALLTPVQPMPPLTLHTISTLGEQPELIAALQRYTCVFDMTGHPCLTLPAGQCSAGMPMGLQLVAAHLAEMSLFTLGAAFQAATPWHLRRPTTKAQA</sequence>
<dbReference type="InterPro" id="IPR036928">
    <property type="entry name" value="AS_sf"/>
</dbReference>
<protein>
    <submittedName>
        <fullName evidence="2">Amidase</fullName>
    </submittedName>
</protein>